<dbReference type="EMBL" id="RIAR02000001">
    <property type="protein sequence ID" value="NSL86357.1"/>
    <property type="molecule type" value="Genomic_DNA"/>
</dbReference>
<comment type="caution">
    <text evidence="1">The sequence shown here is derived from an EMBL/GenBank/DDBJ whole genome shotgun (WGS) entry which is preliminary data.</text>
</comment>
<reference evidence="1" key="1">
    <citation type="submission" date="2020-05" db="EMBL/GenBank/DDBJ databases">
        <title>Chitinophaga laudate sp. nov., isolated from a tropical peat swamp.</title>
        <authorList>
            <person name="Goh C.B.S."/>
            <person name="Lee M.S."/>
            <person name="Parimannan S."/>
            <person name="Pasbakhsh P."/>
            <person name="Yule C.M."/>
            <person name="Rajandas H."/>
            <person name="Loke S."/>
            <person name="Croft L."/>
            <person name="Tan J.B.L."/>
        </authorList>
    </citation>
    <scope>NUCLEOTIDE SEQUENCE</scope>
    <source>
        <strain evidence="1">Mgbs1</strain>
    </source>
</reference>
<accession>A0A433WMI0</accession>
<name>A0A433WMI0_9BACT</name>
<keyword evidence="2" id="KW-1185">Reference proteome</keyword>
<organism evidence="1 2">
    <name type="scientific">Chitinophaga solisilvae</name>
    <dbReference type="NCBI Taxonomy" id="1233460"/>
    <lineage>
        <taxon>Bacteria</taxon>
        <taxon>Pseudomonadati</taxon>
        <taxon>Bacteroidota</taxon>
        <taxon>Chitinophagia</taxon>
        <taxon>Chitinophagales</taxon>
        <taxon>Chitinophagaceae</taxon>
        <taxon>Chitinophaga</taxon>
    </lineage>
</organism>
<protein>
    <submittedName>
        <fullName evidence="1">Uncharacterized protein</fullName>
    </submittedName>
</protein>
<gene>
    <name evidence="1" type="ORF">ECE50_005930</name>
</gene>
<dbReference type="AlphaFoldDB" id="A0A433WMI0"/>
<evidence type="ECO:0000313" key="2">
    <source>
        <dbReference type="Proteomes" id="UP000281028"/>
    </source>
</evidence>
<sequence>MEDLRIIYQSLLYSDGIGQWDRLGAALADDYAQLEERDVPGMIALLYTLAHELNFFTPDNTVAGDWTSLFRNFLTSGPVPALLPPADIAAIAGQATDIEPHIALLLAFLRLLDKARNNLNAITSAHMQFYFSEVLKFPRRQAVADKVHVFFELNRNALPQLIPSGAVLDAGKGPDGQLLSYTTTSDIVVNQAQVAALYSLFVENTTADKTRLLWSAPYDPAKLPGQLLPFGSPQSRLAAADRTMSPVTTGMGISSSLLELEGGSRTIYLKAHSMPYAVKAPLLVDLQNIIQVEITGEKGWIKPQLKKAVIYQDTIQQAWLYVEVLLPEVMPPVTGHSQAVHQSRFPDGVPAMRITGLPGKPLPQDLLDFTTETAALTVDVKGLKKLVVQSEEGVQAVNKPFTPFGSWPSAGSRFFIGNRECFSKKLKNVTVNVQWQTPAQDFKTYYTGYSIPVDLTHTSFQVDADVLFNGVFDNPVKTGYTLFEGQVKAYRMKMTFSEEDLKIANDNQVPERNPGLPDISGGYAGGMPAGFIRLTLSAPDTPGFTAFGHSNYANALALATQKMVQFPNLPPVIPQPPYTPLIREISLDYIAEDNIFPGTDDQVFHITPLGIRKLTDKGNPLFPDFPAVGYLYIGLANLQPEQSVNLLMHLAENDAVQASDPDADYANPVISWAYLAGDEWSPLRTDQLVLDTTSGLQQSGLLSLQTGADAATGLLMPPGLLWLQATLTQGLNRISPLDGIHTQAVEAVLSLLPGDDLADYPLHLAQGLPADTIKQMINSSVSLKSIRQPYASSGGLQPETKTHYITRMSERLRHRNRGINSWDLERLALEAFPGIVKVKCLNGSAIATPGVTRAVVIPRIAVAAPLAKRLQPKASSFLLDQVAAALKARTTAFTTVQVSNPDYEELLADFKVKFNAGFDPAYYQEQLNQDLVRFLSPWAFDDKVVLHFDTEVYRSEIIYFIENLPYVEYIADFKLFHRNVTGNTGGISKMKIGKTFEISRQPIPNIGIMNIGDSFLVGIDWEVVTPSQPAAILVSAPQHTIAIVDTSRVCTAVSGLGIGNMTINIDFIVSKS</sequence>
<dbReference type="Proteomes" id="UP000281028">
    <property type="component" value="Unassembled WGS sequence"/>
</dbReference>
<evidence type="ECO:0000313" key="1">
    <source>
        <dbReference type="EMBL" id="NSL86357.1"/>
    </source>
</evidence>
<dbReference type="OrthoDB" id="9762853at2"/>
<proteinExistence type="predicted"/>